<feature type="domain" description="XdhC Rossmann" evidence="3">
    <location>
        <begin position="144"/>
        <end position="287"/>
    </location>
</feature>
<comment type="caution">
    <text evidence="4">The sequence shown here is derived from an EMBL/GenBank/DDBJ whole genome shotgun (WGS) entry which is preliminary data.</text>
</comment>
<evidence type="ECO:0000313" key="4">
    <source>
        <dbReference type="EMBL" id="MBB3157311.1"/>
    </source>
</evidence>
<dbReference type="RefSeq" id="WP_183418744.1">
    <property type="nucleotide sequence ID" value="NZ_JACHXY010000001.1"/>
</dbReference>
<feature type="domain" description="XdhC- CoxI" evidence="2">
    <location>
        <begin position="11"/>
        <end position="78"/>
    </location>
</feature>
<dbReference type="PANTHER" id="PTHR30388">
    <property type="entry name" value="ALDEHYDE OXIDOREDUCTASE MOLYBDENUM COFACTOR ASSEMBLY PROTEIN"/>
    <property type="match status" value="1"/>
</dbReference>
<accession>A0A7W5CGL5</accession>
<dbReference type="Pfam" id="PF13478">
    <property type="entry name" value="XdhC_C"/>
    <property type="match status" value="1"/>
</dbReference>
<dbReference type="Gene3D" id="3.40.50.720">
    <property type="entry name" value="NAD(P)-binding Rossmann-like Domain"/>
    <property type="match status" value="1"/>
</dbReference>
<dbReference type="InterPro" id="IPR027051">
    <property type="entry name" value="XdhC_Rossmann_dom"/>
</dbReference>
<evidence type="ECO:0000256" key="1">
    <source>
        <dbReference type="SAM" id="MobiDB-lite"/>
    </source>
</evidence>
<evidence type="ECO:0000259" key="3">
    <source>
        <dbReference type="Pfam" id="PF13478"/>
    </source>
</evidence>
<dbReference type="Proteomes" id="UP000543579">
    <property type="component" value="Unassembled WGS sequence"/>
</dbReference>
<dbReference type="AlphaFoldDB" id="A0A7W5CGL5"/>
<dbReference type="InterPro" id="IPR052698">
    <property type="entry name" value="MoCofactor_Util/Proc"/>
</dbReference>
<dbReference type="Pfam" id="PF02625">
    <property type="entry name" value="XdhC_CoxI"/>
    <property type="match status" value="1"/>
</dbReference>
<reference evidence="4 5" key="1">
    <citation type="submission" date="2020-08" db="EMBL/GenBank/DDBJ databases">
        <title>Genomic Encyclopedia of Type Strains, Phase III (KMG-III): the genomes of soil and plant-associated and newly described type strains.</title>
        <authorList>
            <person name="Whitman W."/>
        </authorList>
    </citation>
    <scope>NUCLEOTIDE SEQUENCE [LARGE SCALE GENOMIC DNA]</scope>
    <source>
        <strain evidence="4 5">CECT 8356</strain>
    </source>
</reference>
<feature type="region of interest" description="Disordered" evidence="1">
    <location>
        <begin position="295"/>
        <end position="314"/>
    </location>
</feature>
<organism evidence="4 5">
    <name type="scientific">Microbacterium proteolyticum</name>
    <dbReference type="NCBI Taxonomy" id="1572644"/>
    <lineage>
        <taxon>Bacteria</taxon>
        <taxon>Bacillati</taxon>
        <taxon>Actinomycetota</taxon>
        <taxon>Actinomycetes</taxon>
        <taxon>Micrococcales</taxon>
        <taxon>Microbacteriaceae</taxon>
        <taxon>Microbacterium</taxon>
    </lineage>
</organism>
<gene>
    <name evidence="4" type="ORF">FHS07_000995</name>
</gene>
<dbReference type="EMBL" id="JACHXY010000001">
    <property type="protein sequence ID" value="MBB3157311.1"/>
    <property type="molecule type" value="Genomic_DNA"/>
</dbReference>
<evidence type="ECO:0000259" key="2">
    <source>
        <dbReference type="Pfam" id="PF02625"/>
    </source>
</evidence>
<sequence length="329" mass="33479">MLDLAADLVPLLEAGVPVAAVTVTDVVRSAPRGVGATLAVTRDARVIGSISGGCVESDAVMLGLDALRTGEVRRARFGFTDDGTVTPITAGLACGGAVDVVAYRIDPAASLPALVAARAGRQAALHLDLDDAGLDLHRPAAPRLVILGAGEHAAALCRLGAAAGFAVTVCDDWALLVTPERFPEAVELAVASPHEFLARFPAPDARTAVCVLTHDERLDVPALRTALRLPVGFVGAMGARATVARRATLLRAAGVTDAELSRLHSPLGLDLGGATAEETALSVIAEIVASRNDADARPLRDARGPRLHGAAGHVASPAAATSSCAVRTA</sequence>
<dbReference type="PANTHER" id="PTHR30388:SF4">
    <property type="entry name" value="MOLYBDENUM COFACTOR INSERTION CHAPERONE PAOD"/>
    <property type="match status" value="1"/>
</dbReference>
<feature type="compositionally biased region" description="Basic and acidic residues" evidence="1">
    <location>
        <begin position="295"/>
        <end position="304"/>
    </location>
</feature>
<evidence type="ECO:0000313" key="5">
    <source>
        <dbReference type="Proteomes" id="UP000543579"/>
    </source>
</evidence>
<proteinExistence type="predicted"/>
<dbReference type="InterPro" id="IPR003777">
    <property type="entry name" value="XdhC_CoxI"/>
</dbReference>
<protein>
    <submittedName>
        <fullName evidence="4">Xanthine dehydrogenase accessory factor</fullName>
    </submittedName>
</protein>
<name>A0A7W5CGL5_9MICO</name>